<reference evidence="4 5" key="1">
    <citation type="submission" date="2020-02" db="EMBL/GenBank/DDBJ databases">
        <title>Aliifodinibius halophilus 2W32, complete genome.</title>
        <authorList>
            <person name="Li Y."/>
            <person name="Wu S."/>
        </authorList>
    </citation>
    <scope>NUCLEOTIDE SEQUENCE [LARGE SCALE GENOMIC DNA]</scope>
    <source>
        <strain evidence="4 5">2W32</strain>
    </source>
</reference>
<accession>A0A6M1TBR1</accession>
<dbReference type="PROSITE" id="PS51464">
    <property type="entry name" value="SIS"/>
    <property type="match status" value="1"/>
</dbReference>
<evidence type="ECO:0000313" key="4">
    <source>
        <dbReference type="EMBL" id="NGP89783.1"/>
    </source>
</evidence>
<dbReference type="GO" id="GO:0005975">
    <property type="term" value="P:carbohydrate metabolic process"/>
    <property type="evidence" value="ECO:0007669"/>
    <property type="project" value="InterPro"/>
</dbReference>
<dbReference type="CDD" id="cd05017">
    <property type="entry name" value="SIS_PGI_PMI_1"/>
    <property type="match status" value="1"/>
</dbReference>
<dbReference type="Pfam" id="PF01380">
    <property type="entry name" value="SIS"/>
    <property type="match status" value="1"/>
</dbReference>
<dbReference type="EMBL" id="JAALLS010000025">
    <property type="protein sequence ID" value="NGP89783.1"/>
    <property type="molecule type" value="Genomic_DNA"/>
</dbReference>
<evidence type="ECO:0000259" key="3">
    <source>
        <dbReference type="PROSITE" id="PS51464"/>
    </source>
</evidence>
<evidence type="ECO:0000313" key="5">
    <source>
        <dbReference type="Proteomes" id="UP000479132"/>
    </source>
</evidence>
<name>A0A6M1TBR1_9BACT</name>
<evidence type="ECO:0000256" key="1">
    <source>
        <dbReference type="ARBA" id="ARBA00010523"/>
    </source>
</evidence>
<dbReference type="InterPro" id="IPR046348">
    <property type="entry name" value="SIS_dom_sf"/>
</dbReference>
<dbReference type="GO" id="GO:1901135">
    <property type="term" value="P:carbohydrate derivative metabolic process"/>
    <property type="evidence" value="ECO:0007669"/>
    <property type="project" value="InterPro"/>
</dbReference>
<dbReference type="GO" id="GO:0097367">
    <property type="term" value="F:carbohydrate derivative binding"/>
    <property type="evidence" value="ECO:0007669"/>
    <property type="project" value="InterPro"/>
</dbReference>
<dbReference type="Pfam" id="PF10432">
    <property type="entry name" value="bact-PGI_C"/>
    <property type="match status" value="1"/>
</dbReference>
<keyword evidence="2 4" id="KW-0413">Isomerase</keyword>
<comment type="similarity">
    <text evidence="1">Belongs to the PGI/PMI family.</text>
</comment>
<gene>
    <name evidence="4" type="ORF">G3569_15605</name>
</gene>
<dbReference type="RefSeq" id="WP_165270888.1">
    <property type="nucleotide sequence ID" value="NZ_JAALLS010000025.1"/>
</dbReference>
<keyword evidence="5" id="KW-1185">Reference proteome</keyword>
<dbReference type="CDD" id="cd05637">
    <property type="entry name" value="SIS_PGI_PMI_2"/>
    <property type="match status" value="1"/>
</dbReference>
<dbReference type="NCBIfam" id="TIGR02128">
    <property type="entry name" value="G6PI_arch"/>
    <property type="match status" value="1"/>
</dbReference>
<dbReference type="GO" id="GO:0004476">
    <property type="term" value="F:mannose-6-phosphate isomerase activity"/>
    <property type="evidence" value="ECO:0007669"/>
    <property type="project" value="InterPro"/>
</dbReference>
<comment type="caution">
    <text evidence="4">The sequence shown here is derived from an EMBL/GenBank/DDBJ whole genome shotgun (WGS) entry which is preliminary data.</text>
</comment>
<evidence type="ECO:0000256" key="2">
    <source>
        <dbReference type="ARBA" id="ARBA00023235"/>
    </source>
</evidence>
<protein>
    <submittedName>
        <fullName evidence="4">Bifunctional phosphoglucose/phosphomannose isomerase</fullName>
    </submittedName>
</protein>
<proteinExistence type="inferred from homology"/>
<sequence length="347" mass="39403">MDKKHIQSLDSQDMWQKLVDFPRQWQEAVDLTANIEFTIDKERIDKLCFVGMGGSASGGELIQAYVYDECPYPVEITRHYKIPGWVDENTLVVACSFSGNTEETLTALVAARDKGAQSIVVTSGGELMLKAAKEDIDYIKLPGGVESRTAIGYIFIPLYRIMQYLGIINESEQILNETQQFLADENELYSNPEDNEALNLAHDIKDTLPIFYSDAVTLQPVCLWWQNQFQQNAKTLAYSNTLPEMTHNEIVGWERVVHLTGRLSVIILKDKDDSPRVQRRMQIVEELIEDQTASLHIINSRGPNYLSRIFSLIQMADWTSFYLAMLSNIDPTPVTKIDLLKSKLSEA</sequence>
<dbReference type="Proteomes" id="UP000479132">
    <property type="component" value="Unassembled WGS sequence"/>
</dbReference>
<dbReference type="Gene3D" id="3.40.50.10490">
    <property type="entry name" value="Glucose-6-phosphate isomerase like protein, domain 1"/>
    <property type="match status" value="2"/>
</dbReference>
<organism evidence="4 5">
    <name type="scientific">Fodinibius halophilus</name>
    <dbReference type="NCBI Taxonomy" id="1736908"/>
    <lineage>
        <taxon>Bacteria</taxon>
        <taxon>Pseudomonadati</taxon>
        <taxon>Balneolota</taxon>
        <taxon>Balneolia</taxon>
        <taxon>Balneolales</taxon>
        <taxon>Balneolaceae</taxon>
        <taxon>Fodinibius</taxon>
    </lineage>
</organism>
<dbReference type="NCBIfam" id="NF006426">
    <property type="entry name" value="PRK08674.1-6"/>
    <property type="match status" value="1"/>
</dbReference>
<dbReference type="GO" id="GO:0004347">
    <property type="term" value="F:glucose-6-phosphate isomerase activity"/>
    <property type="evidence" value="ECO:0007669"/>
    <property type="project" value="InterPro"/>
</dbReference>
<dbReference type="AlphaFoldDB" id="A0A6M1TBR1"/>
<dbReference type="SUPFAM" id="SSF53697">
    <property type="entry name" value="SIS domain"/>
    <property type="match status" value="1"/>
</dbReference>
<feature type="domain" description="SIS" evidence="3">
    <location>
        <begin position="35"/>
        <end position="171"/>
    </location>
</feature>
<dbReference type="InterPro" id="IPR001347">
    <property type="entry name" value="SIS_dom"/>
</dbReference>
<dbReference type="InterPro" id="IPR035484">
    <property type="entry name" value="SIS_PGI/PMI_1"/>
</dbReference>
<dbReference type="InterPro" id="IPR019490">
    <property type="entry name" value="Glu6P/Mann6P_isomerase_C"/>
</dbReference>